<reference evidence="2" key="2">
    <citation type="submission" date="2024-04" db="EMBL/GenBank/DDBJ databases">
        <authorList>
            <person name="Chen Y."/>
            <person name="Shah S."/>
            <person name="Dougan E. K."/>
            <person name="Thang M."/>
            <person name="Chan C."/>
        </authorList>
    </citation>
    <scope>NUCLEOTIDE SEQUENCE [LARGE SCALE GENOMIC DNA]</scope>
</reference>
<dbReference type="EMBL" id="CAMXCT020000742">
    <property type="protein sequence ID" value="CAL1136115.1"/>
    <property type="molecule type" value="Genomic_DNA"/>
</dbReference>
<protein>
    <submittedName>
        <fullName evidence="1">Uncharacterized protein</fullName>
    </submittedName>
</protein>
<organism evidence="1">
    <name type="scientific">Cladocopium goreaui</name>
    <dbReference type="NCBI Taxonomy" id="2562237"/>
    <lineage>
        <taxon>Eukaryota</taxon>
        <taxon>Sar</taxon>
        <taxon>Alveolata</taxon>
        <taxon>Dinophyceae</taxon>
        <taxon>Suessiales</taxon>
        <taxon>Symbiodiniaceae</taxon>
        <taxon>Cladocopium</taxon>
    </lineage>
</organism>
<dbReference type="Proteomes" id="UP001152797">
    <property type="component" value="Unassembled WGS sequence"/>
</dbReference>
<evidence type="ECO:0000313" key="1">
    <source>
        <dbReference type="EMBL" id="CAI3982740.1"/>
    </source>
</evidence>
<reference evidence="1" key="1">
    <citation type="submission" date="2022-10" db="EMBL/GenBank/DDBJ databases">
        <authorList>
            <person name="Chen Y."/>
            <person name="Dougan E. K."/>
            <person name="Chan C."/>
            <person name="Rhodes N."/>
            <person name="Thang M."/>
        </authorList>
    </citation>
    <scope>NUCLEOTIDE SEQUENCE</scope>
</reference>
<keyword evidence="3" id="KW-1185">Reference proteome</keyword>
<proteinExistence type="predicted"/>
<dbReference type="AlphaFoldDB" id="A0A9P1C0A1"/>
<evidence type="ECO:0000313" key="2">
    <source>
        <dbReference type="EMBL" id="CAL1136115.1"/>
    </source>
</evidence>
<dbReference type="EMBL" id="CAMXCT010000742">
    <property type="protein sequence ID" value="CAI3982740.1"/>
    <property type="molecule type" value="Genomic_DNA"/>
</dbReference>
<comment type="caution">
    <text evidence="1">The sequence shown here is derived from an EMBL/GenBank/DDBJ whole genome shotgun (WGS) entry which is preliminary data.</text>
</comment>
<name>A0A9P1C0A1_9DINO</name>
<dbReference type="EMBL" id="CAMXCT030000742">
    <property type="protein sequence ID" value="CAL4770052.1"/>
    <property type="molecule type" value="Genomic_DNA"/>
</dbReference>
<sequence>MRPYAINGNAIYNLRHPWLRSLHEQLAREAFTEELAQIPFDLRMANLTLEAQRGSQELLGKAFAVPVSEEVYQDDSKLIGSFGSTLLNHSFEPGVFIRQGSSRNSFFNLEAEISLGVAAFEADLYHKFNETLTSRHPFRKVLVLSYGPPAIQLSESMATPRGPTEVRFNHAKTSRHLALCEIASQVTTKFFIFSDIYHLISGPASVLVDGEGRPVLPYLDANSPDCASTFGCGPSLQQARQLFGIQLQRHFDTFDVVLRTAQIQRFCEDWQLAAPQGSFETCAVEFGPTADDFFAWAISRGQSPFESYVPKDKSKVRWIPVMRRHAPAPMDLARPCSAYQQSDYERMKANISICSTIIENATRCEETITSHGPCVFNVFGHCTENRKMLHWPHVASEDSDSHLSRRLDMEQQNFSNLTTTEHTETTVMTTTYHVNGSNGSTTTETSHMTMMTTTKAHKISTNESDESNESTTSHTTAMTATTNMYKIMTNGSNGSTTTETSHMTMMTTTDEYMPGMNGSNGSTTTETSHMTMMTTTDIPGMNGSNGSTTTETSHMTMMTTTYMPGMNGSNGSSNGTMLVVPVAQLEGCVGLSVSDPDLFSESADAVFVMKRVLARAAGGVKVDYVHVSITAGSSCESGRRLSWGYRRLQDSVRVDYVIIFPASMGEGEALKQAENGKDALEQISLSEINALMSEEIGMVPSLSGLSVLITTSPTVMMTVFVSTSNNLNGSNSSTTTETSHMTMMTTTDEYMPGMNGSNGSTTTETSHMTMMTTTDEYMPGMNGSNGSTTTETSHMTMMTTTDEYMPGMNGSNGSTTTETNHMTMMSTTDIPGMNGSNGSTTTETSHMTMMTTTYMPGMNGSNGSSNGTMLVVPVAQLEGCVGLSVSDPDLFSESADAVFVMKRVLARAAGGVKVDYVHVSITAGSSCESGRRLSWGYRRLQDSVRVDYVIIFPASMGEGEALKQAENGKDALEQISLSEINALMSEEIGMVPSLSGLSVLITTSPTVMMTVFVSTSNNLNGSNGSTTTETSHMTMMTTTDEYMPGMNGSNGSTTTETSHMTMMTTTDKYMPGMNGSNGSTTTETSHMTMMTTTDMYMPGMNGSNGSTTTETSHMTMMTTTTQVYMPGHEQQQR</sequence>
<gene>
    <name evidence="1" type="ORF">C1SCF055_LOCUS10405</name>
</gene>
<evidence type="ECO:0000313" key="3">
    <source>
        <dbReference type="Proteomes" id="UP001152797"/>
    </source>
</evidence>
<accession>A0A9P1C0A1</accession>